<dbReference type="CDD" id="cd01999">
    <property type="entry name" value="ASS"/>
    <property type="match status" value="1"/>
</dbReference>
<dbReference type="RefSeq" id="WP_014799792.1">
    <property type="nucleotide sequence ID" value="NC_018018.1"/>
</dbReference>
<dbReference type="SUPFAM" id="SSF52402">
    <property type="entry name" value="Adenine nucleotide alpha hydrolases-like"/>
    <property type="match status" value="1"/>
</dbReference>
<dbReference type="AlphaFoldDB" id="I4AQY4"/>
<dbReference type="InterPro" id="IPR024074">
    <property type="entry name" value="AS_cat/multimer_dom_body"/>
</dbReference>
<dbReference type="PATRIC" id="fig|880071.3.peg.4074"/>
<evidence type="ECO:0000313" key="10">
    <source>
        <dbReference type="EMBL" id="AFM06369.1"/>
    </source>
</evidence>
<dbReference type="SUPFAM" id="SSF69864">
    <property type="entry name" value="Argininosuccinate synthetase, C-terminal domain"/>
    <property type="match status" value="1"/>
</dbReference>
<dbReference type="EMBL" id="CP003345">
    <property type="protein sequence ID" value="AFM06369.1"/>
    <property type="molecule type" value="Genomic_DNA"/>
</dbReference>
<evidence type="ECO:0000256" key="7">
    <source>
        <dbReference type="ARBA" id="ARBA00022840"/>
    </source>
</evidence>
<comment type="pathway">
    <text evidence="1">Amino-acid biosynthesis; L-arginine biosynthesis; L-arginine from L-ornithine and carbamoyl phosphate: step 2/3.</text>
</comment>
<dbReference type="InterPro" id="IPR018223">
    <property type="entry name" value="Arginosuc_synth_CS"/>
</dbReference>
<dbReference type="STRING" id="880071.Fleli_4073"/>
<dbReference type="GO" id="GO:0006526">
    <property type="term" value="P:L-arginine biosynthetic process"/>
    <property type="evidence" value="ECO:0007669"/>
    <property type="project" value="UniProtKB-UniPathway"/>
</dbReference>
<dbReference type="InterPro" id="IPR023434">
    <property type="entry name" value="Arginosuc_synth_type_1_subfam"/>
</dbReference>
<evidence type="ECO:0000256" key="2">
    <source>
        <dbReference type="ARBA" id="ARBA00012286"/>
    </source>
</evidence>
<gene>
    <name evidence="10" type="ordered locus">Fleli_4073</name>
</gene>
<dbReference type="GO" id="GO:0005524">
    <property type="term" value="F:ATP binding"/>
    <property type="evidence" value="ECO:0007669"/>
    <property type="project" value="UniProtKB-KW"/>
</dbReference>
<evidence type="ECO:0000259" key="9">
    <source>
        <dbReference type="Pfam" id="PF20979"/>
    </source>
</evidence>
<dbReference type="PANTHER" id="PTHR11587:SF2">
    <property type="entry name" value="ARGININOSUCCINATE SYNTHASE"/>
    <property type="match status" value="1"/>
</dbReference>
<dbReference type="GO" id="GO:0000053">
    <property type="term" value="P:argininosuccinate metabolic process"/>
    <property type="evidence" value="ECO:0007669"/>
    <property type="project" value="TreeGrafter"/>
</dbReference>
<dbReference type="InterPro" id="IPR048268">
    <property type="entry name" value="Arginosuc_syn_C"/>
</dbReference>
<dbReference type="GO" id="GO:0000050">
    <property type="term" value="P:urea cycle"/>
    <property type="evidence" value="ECO:0007669"/>
    <property type="project" value="TreeGrafter"/>
</dbReference>
<feature type="domain" description="Arginosuccinate synthase C-terminal" evidence="9">
    <location>
        <begin position="183"/>
        <end position="393"/>
    </location>
</feature>
<evidence type="ECO:0000256" key="3">
    <source>
        <dbReference type="ARBA" id="ARBA00022571"/>
    </source>
</evidence>
<evidence type="ECO:0000256" key="5">
    <source>
        <dbReference type="ARBA" id="ARBA00022605"/>
    </source>
</evidence>
<dbReference type="HOGENOM" id="CLU_032784_0_0_10"/>
<dbReference type="Pfam" id="PF20979">
    <property type="entry name" value="Arginosuc_syn_C"/>
    <property type="match status" value="1"/>
</dbReference>
<dbReference type="GO" id="GO:0004055">
    <property type="term" value="F:argininosuccinate synthase activity"/>
    <property type="evidence" value="ECO:0007669"/>
    <property type="project" value="UniProtKB-EC"/>
</dbReference>
<dbReference type="FunFam" id="3.40.50.620:FF:000019">
    <property type="entry name" value="Argininosuccinate synthase"/>
    <property type="match status" value="1"/>
</dbReference>
<dbReference type="GO" id="GO:0005737">
    <property type="term" value="C:cytoplasm"/>
    <property type="evidence" value="ECO:0007669"/>
    <property type="project" value="TreeGrafter"/>
</dbReference>
<evidence type="ECO:0000256" key="4">
    <source>
        <dbReference type="ARBA" id="ARBA00022598"/>
    </source>
</evidence>
<keyword evidence="6" id="KW-0547">Nucleotide-binding</keyword>
<evidence type="ECO:0000313" key="11">
    <source>
        <dbReference type="Proteomes" id="UP000006054"/>
    </source>
</evidence>
<evidence type="ECO:0000256" key="6">
    <source>
        <dbReference type="ARBA" id="ARBA00022741"/>
    </source>
</evidence>
<keyword evidence="11" id="KW-1185">Reference proteome</keyword>
<dbReference type="PROSITE" id="PS00564">
    <property type="entry name" value="ARGININOSUCCIN_SYN_1"/>
    <property type="match status" value="1"/>
</dbReference>
<accession>I4AQY4</accession>
<evidence type="ECO:0000256" key="1">
    <source>
        <dbReference type="ARBA" id="ARBA00004967"/>
    </source>
</evidence>
<dbReference type="Pfam" id="PF00764">
    <property type="entry name" value="Arginosuc_synth"/>
    <property type="match status" value="1"/>
</dbReference>
<name>I4AQY4_BERLS</name>
<protein>
    <recommendedName>
        <fullName evidence="2">argininosuccinate synthase</fullName>
        <ecNumber evidence="2">6.3.4.5</ecNumber>
    </recommendedName>
</protein>
<dbReference type="eggNOG" id="COG0137">
    <property type="taxonomic scope" value="Bacteria"/>
</dbReference>
<organism evidence="10 11">
    <name type="scientific">Bernardetia litoralis (strain ATCC 23117 / DSM 6794 / NBRC 15988 / NCIMB 1366 / Fx l1 / Sio-4)</name>
    <name type="common">Flexibacter litoralis</name>
    <dbReference type="NCBI Taxonomy" id="880071"/>
    <lineage>
        <taxon>Bacteria</taxon>
        <taxon>Pseudomonadati</taxon>
        <taxon>Bacteroidota</taxon>
        <taxon>Cytophagia</taxon>
        <taxon>Cytophagales</taxon>
        <taxon>Bernardetiaceae</taxon>
        <taxon>Bernardetia</taxon>
    </lineage>
</organism>
<evidence type="ECO:0000259" key="8">
    <source>
        <dbReference type="Pfam" id="PF00764"/>
    </source>
</evidence>
<dbReference type="InterPro" id="IPR001518">
    <property type="entry name" value="Arginosuc_synth"/>
</dbReference>
<feature type="domain" description="Arginosuccinate synthase-like N-terminal" evidence="8">
    <location>
        <begin position="13"/>
        <end position="174"/>
    </location>
</feature>
<dbReference type="Gene3D" id="3.40.50.620">
    <property type="entry name" value="HUPs"/>
    <property type="match status" value="1"/>
</dbReference>
<keyword evidence="4 10" id="KW-0436">Ligase</keyword>
<dbReference type="Proteomes" id="UP000006054">
    <property type="component" value="Chromosome"/>
</dbReference>
<dbReference type="EC" id="6.3.4.5" evidence="2"/>
<dbReference type="OrthoDB" id="9801641at2"/>
<keyword evidence="5" id="KW-0028">Amino-acid biosynthesis</keyword>
<dbReference type="KEGG" id="fli:Fleli_4073"/>
<keyword evidence="7" id="KW-0067">ATP-binding</keyword>
<sequence>MSQNNSNSAKSNKVLLAFSGGLDTSYCIKYLKNEKKLEVHTAVVNTGGFSEEELQAIEKKALELGSVNHTTLEVTEEYYDKIIKYLIFGNVLRNNTYPLSVSAERTYQAIALAKHAAEIEADYIAHGSTGAGNDQIRFDLVFQLIAPQIEILTPIRDMKLSREQEVDYLKLNGVSLDWEKAKYSINKGLWGTSVGGAETLTSHKSLPEEAYPSPLLESEMKTVTLEFEKGELCGINNEKMNAVKVIQTLEEIANKYAIGRDTHVGDTIIGIKGRVGFEAAAASIIIKGHHTLEKHTLSKWQLYWKEQLSNWYGMFVHESQYFEPVMRNIETFLEDSQSNVTGKVFIELHSYRFVIQGVESDYDLMKSDFGEYGEMNKNWSGDDVKGFTKILGNPLQIFTQIQNKNQKNEK</sequence>
<dbReference type="PANTHER" id="PTHR11587">
    <property type="entry name" value="ARGININOSUCCINATE SYNTHASE"/>
    <property type="match status" value="1"/>
</dbReference>
<dbReference type="InterPro" id="IPR014729">
    <property type="entry name" value="Rossmann-like_a/b/a_fold"/>
</dbReference>
<dbReference type="UniPathway" id="UPA00068">
    <property type="reaction ID" value="UER00113"/>
</dbReference>
<dbReference type="InterPro" id="IPR048267">
    <property type="entry name" value="Arginosuc_syn_N"/>
</dbReference>
<proteinExistence type="predicted"/>
<dbReference type="Gene3D" id="3.90.1260.10">
    <property type="entry name" value="Argininosuccinate synthetase, chain A, domain 2"/>
    <property type="match status" value="1"/>
</dbReference>
<keyword evidence="3" id="KW-0055">Arginine biosynthesis</keyword>
<reference evidence="11" key="1">
    <citation type="submission" date="2012-06" db="EMBL/GenBank/DDBJ databases">
        <title>The complete genome of Flexibacter litoralis DSM 6794.</title>
        <authorList>
            <person name="Lucas S."/>
            <person name="Copeland A."/>
            <person name="Lapidus A."/>
            <person name="Glavina del Rio T."/>
            <person name="Dalin E."/>
            <person name="Tice H."/>
            <person name="Bruce D."/>
            <person name="Goodwin L."/>
            <person name="Pitluck S."/>
            <person name="Peters L."/>
            <person name="Ovchinnikova G."/>
            <person name="Lu M."/>
            <person name="Kyrpides N."/>
            <person name="Mavromatis K."/>
            <person name="Ivanova N."/>
            <person name="Brettin T."/>
            <person name="Detter J.C."/>
            <person name="Han C."/>
            <person name="Larimer F."/>
            <person name="Land M."/>
            <person name="Hauser L."/>
            <person name="Markowitz V."/>
            <person name="Cheng J.-F."/>
            <person name="Hugenholtz P."/>
            <person name="Woyke T."/>
            <person name="Wu D."/>
            <person name="Spring S."/>
            <person name="Lang E."/>
            <person name="Kopitz M."/>
            <person name="Brambilla E."/>
            <person name="Klenk H.-P."/>
            <person name="Eisen J.A."/>
        </authorList>
    </citation>
    <scope>NUCLEOTIDE SEQUENCE [LARGE SCALE GENOMIC DNA]</scope>
    <source>
        <strain evidence="11">ATCC 23117 / DSM 6794 / NBRC 15988 / NCIMB 1366 / Sio-4</strain>
    </source>
</reference>